<evidence type="ECO:0000256" key="4">
    <source>
        <dbReference type="ARBA" id="ARBA00005002"/>
    </source>
</evidence>
<dbReference type="EC" id="3.5.1.108" evidence="15"/>
<dbReference type="Pfam" id="PF07977">
    <property type="entry name" value="FabA"/>
    <property type="match status" value="1"/>
</dbReference>
<protein>
    <recommendedName>
        <fullName evidence="15 16">Multifunctional fusion protein</fullName>
    </recommendedName>
    <domain>
        <recommendedName>
            <fullName evidence="16">3-hydroxyacyl-[acyl-carrier-protein] dehydratase FabZ</fullName>
            <ecNumber evidence="16">4.2.1.59</ecNumber>
        </recommendedName>
        <alternativeName>
            <fullName evidence="16">(3R)-hydroxymyristoyl-[acyl-carrier-protein] dehydratase</fullName>
        </alternativeName>
        <alternativeName>
            <fullName evidence="16">Beta-hydroxyacyl-ACP dehydratase</fullName>
            <shortName evidence="16">(3R)-hydroxymyristoyl-ACP dehydrase</shortName>
        </alternativeName>
    </domain>
    <domain>
        <recommendedName>
            <fullName evidence="15">UDP-3-O-acyl-N-acetylglucosamine deacetylase</fullName>
            <shortName evidence="15">UDP-3-O-acyl-GlcNAc deacetylase</shortName>
            <ecNumber evidence="15">3.5.1.108</ecNumber>
        </recommendedName>
        <alternativeName>
            <fullName evidence="15">UDP-3-O-[R-3-hydroxymyristoyl]-N-acetylglucosamine deacetylase</fullName>
        </alternativeName>
    </domain>
</protein>
<evidence type="ECO:0000256" key="15">
    <source>
        <dbReference type="HAMAP-Rule" id="MF_00388"/>
    </source>
</evidence>
<comment type="catalytic activity">
    <reaction evidence="16">
        <text>a (3R)-hydroxyacyl-[ACP] = a (2E)-enoyl-[ACP] + H2O</text>
        <dbReference type="Rhea" id="RHEA:13097"/>
        <dbReference type="Rhea" id="RHEA-COMP:9925"/>
        <dbReference type="Rhea" id="RHEA-COMP:9945"/>
        <dbReference type="ChEBI" id="CHEBI:15377"/>
        <dbReference type="ChEBI" id="CHEBI:78784"/>
        <dbReference type="ChEBI" id="CHEBI:78827"/>
        <dbReference type="EC" id="4.2.1.59"/>
    </reaction>
</comment>
<keyword evidence="12 16" id="KW-0456">Lyase</keyword>
<dbReference type="Pfam" id="PF03331">
    <property type="entry name" value="LpxC"/>
    <property type="match status" value="2"/>
</dbReference>
<dbReference type="SUPFAM" id="SSF54211">
    <property type="entry name" value="Ribosomal protein S5 domain 2-like"/>
    <property type="match status" value="2"/>
</dbReference>
<comment type="function">
    <text evidence="14 16">Involved in unsaturated fatty acids biosynthesis. Catalyzes the dehydration of short chain beta-hydroxyacyl-ACPs and long chain saturated and unsaturated beta-hydroxyacyl-ACPs.</text>
</comment>
<keyword evidence="9 15" id="KW-0378">Hydrolase</keyword>
<proteinExistence type="inferred from homology"/>
<dbReference type="UniPathway" id="UPA00359">
    <property type="reaction ID" value="UER00478"/>
</dbReference>
<dbReference type="NCBIfam" id="NF009667">
    <property type="entry name" value="PRK13188.1"/>
    <property type="match status" value="1"/>
</dbReference>
<name>A0A532UYI9_UNCL8</name>
<dbReference type="GO" id="GO:0005737">
    <property type="term" value="C:cytoplasm"/>
    <property type="evidence" value="ECO:0007669"/>
    <property type="project" value="UniProtKB-SubCell"/>
</dbReference>
<keyword evidence="6 15" id="KW-0444">Lipid biosynthesis</keyword>
<keyword evidence="7 15" id="KW-0441">Lipid A biosynthesis</keyword>
<dbReference type="InterPro" id="IPR029069">
    <property type="entry name" value="HotDog_dom_sf"/>
</dbReference>
<evidence type="ECO:0000256" key="2">
    <source>
        <dbReference type="ARBA" id="ARBA00002923"/>
    </source>
</evidence>
<dbReference type="GO" id="GO:0006633">
    <property type="term" value="P:fatty acid biosynthetic process"/>
    <property type="evidence" value="ECO:0007669"/>
    <property type="project" value="UniProtKB-UniRule"/>
</dbReference>
<dbReference type="EMBL" id="NJBN01000007">
    <property type="protein sequence ID" value="TKJ39807.1"/>
    <property type="molecule type" value="Genomic_DNA"/>
</dbReference>
<dbReference type="InterPro" id="IPR015870">
    <property type="entry name" value="UDP-acyl_N-AcGlcN_deAcase_N"/>
</dbReference>
<dbReference type="PANTHER" id="PTHR33694">
    <property type="entry name" value="UDP-3-O-ACYL-N-ACETYLGLUCOSAMINE DEACETYLASE 1, MITOCHONDRIAL-RELATED"/>
    <property type="match status" value="1"/>
</dbReference>
<feature type="binding site" evidence="15">
    <location>
        <position position="79"/>
    </location>
    <ligand>
        <name>Zn(2+)</name>
        <dbReference type="ChEBI" id="CHEBI:29105"/>
    </ligand>
</feature>
<comment type="pathway">
    <text evidence="4 15">Glycolipid biosynthesis; lipid IV(A) biosynthesis; lipid IV(A) from (3R)-3-hydroxytetradecanoyl-[acyl-carrier-protein] and UDP-N-acetyl-alpha-D-glucosamine: step 2/6.</text>
</comment>
<evidence type="ECO:0000256" key="10">
    <source>
        <dbReference type="ARBA" id="ARBA00022833"/>
    </source>
</evidence>
<dbReference type="SUPFAM" id="SSF54637">
    <property type="entry name" value="Thioesterase/thiol ester dehydrase-isomerase"/>
    <property type="match status" value="1"/>
</dbReference>
<comment type="similarity">
    <text evidence="15">Belongs to the LpxC family.</text>
</comment>
<dbReference type="GO" id="GO:0103117">
    <property type="term" value="F:UDP-3-O-acyl-N-acetylglucosamine deacetylase activity"/>
    <property type="evidence" value="ECO:0007669"/>
    <property type="project" value="UniProtKB-UniRule"/>
</dbReference>
<keyword evidence="11 15" id="KW-0443">Lipid metabolism</keyword>
<comment type="caution">
    <text evidence="17">The sequence shown here is derived from an EMBL/GenBank/DDBJ whole genome shotgun (WGS) entry which is preliminary data.</text>
</comment>
<dbReference type="InterPro" id="IPR010084">
    <property type="entry name" value="FabZ"/>
</dbReference>
<dbReference type="HAMAP" id="MF_00388">
    <property type="entry name" value="LpxC"/>
    <property type="match status" value="1"/>
</dbReference>
<dbReference type="EC" id="4.2.1.59" evidence="16"/>
<dbReference type="NCBIfam" id="TIGR01750">
    <property type="entry name" value="fabZ"/>
    <property type="match status" value="1"/>
</dbReference>
<dbReference type="InterPro" id="IPR013114">
    <property type="entry name" value="FabA_FabZ"/>
</dbReference>
<comment type="function">
    <text evidence="2 15">Catalyzes the hydrolysis of UDP-3-O-myristoyl-N-acetylglucosamine to form UDP-3-O-myristoylglucosamine and acetate, the committed step in lipid A biosynthesis.</text>
</comment>
<dbReference type="InterPro" id="IPR011334">
    <property type="entry name" value="UDP-acyl_GlcNac_deAcase_C"/>
</dbReference>
<feature type="binding site" evidence="15">
    <location>
        <position position="267"/>
    </location>
    <ligand>
        <name>Zn(2+)</name>
        <dbReference type="ChEBI" id="CHEBI:29105"/>
    </ligand>
</feature>
<dbReference type="FunFam" id="3.10.129.10:FF:000001">
    <property type="entry name" value="3-hydroxyacyl-[acyl-carrier-protein] dehydratase FabZ"/>
    <property type="match status" value="1"/>
</dbReference>
<evidence type="ECO:0000313" key="18">
    <source>
        <dbReference type="Proteomes" id="UP000319619"/>
    </source>
</evidence>
<accession>A0A532UYI9</accession>
<keyword evidence="8 15" id="KW-0479">Metal-binding</keyword>
<dbReference type="GO" id="GO:0009245">
    <property type="term" value="P:lipid A biosynthetic process"/>
    <property type="evidence" value="ECO:0007669"/>
    <property type="project" value="UniProtKB-UniRule"/>
</dbReference>
<gene>
    <name evidence="16" type="primary">fabZ</name>
    <name evidence="15" type="synonym">lpxC</name>
    <name evidence="17" type="ORF">CEE37_11055</name>
</gene>
<keyword evidence="10 15" id="KW-0862">Zinc</keyword>
<dbReference type="NCBIfam" id="TIGR00325">
    <property type="entry name" value="lpxC"/>
    <property type="match status" value="1"/>
</dbReference>
<keyword evidence="5 16" id="KW-0963">Cytoplasm</keyword>
<comment type="cofactor">
    <cofactor evidence="1 15">
        <name>Zn(2+)</name>
        <dbReference type="ChEBI" id="CHEBI:29105"/>
    </cofactor>
</comment>
<dbReference type="Proteomes" id="UP000319619">
    <property type="component" value="Unassembled WGS sequence"/>
</dbReference>
<dbReference type="GO" id="GO:0046872">
    <property type="term" value="F:metal ion binding"/>
    <property type="evidence" value="ECO:0007669"/>
    <property type="project" value="UniProtKB-KW"/>
</dbReference>
<feature type="active site" evidence="16">
    <location>
        <position position="369"/>
    </location>
</feature>
<comment type="subcellular location">
    <subcellularLocation>
        <location evidence="3 16">Cytoplasm</location>
    </subcellularLocation>
</comment>
<dbReference type="InterPro" id="IPR004463">
    <property type="entry name" value="UDP-acyl_GlcNac_deAcase"/>
</dbReference>
<dbReference type="PANTHER" id="PTHR33694:SF1">
    <property type="entry name" value="UDP-3-O-ACYL-N-ACETYLGLUCOSAMINE DEACETYLASE 1, MITOCHONDRIAL-RELATED"/>
    <property type="match status" value="1"/>
</dbReference>
<evidence type="ECO:0000256" key="1">
    <source>
        <dbReference type="ARBA" id="ARBA00001947"/>
    </source>
</evidence>
<evidence type="ECO:0000256" key="13">
    <source>
        <dbReference type="ARBA" id="ARBA00024535"/>
    </source>
</evidence>
<dbReference type="Gene3D" id="3.10.129.10">
    <property type="entry name" value="Hotdog Thioesterase"/>
    <property type="match status" value="1"/>
</dbReference>
<evidence type="ECO:0000256" key="7">
    <source>
        <dbReference type="ARBA" id="ARBA00022556"/>
    </source>
</evidence>
<evidence type="ECO:0000256" key="3">
    <source>
        <dbReference type="ARBA" id="ARBA00004496"/>
    </source>
</evidence>
<reference evidence="17 18" key="1">
    <citation type="submission" date="2017-06" db="EMBL/GenBank/DDBJ databases">
        <title>Novel microbial phyla capable of carbon fixation and sulfur reduction in deep-sea sediments.</title>
        <authorList>
            <person name="Huang J."/>
            <person name="Baker B."/>
            <person name="Wang Y."/>
        </authorList>
    </citation>
    <scope>NUCLEOTIDE SEQUENCE [LARGE SCALE GENOMIC DNA]</scope>
    <source>
        <strain evidence="17">B3_LCP</strain>
    </source>
</reference>
<comment type="similarity">
    <text evidence="16">Belongs to the thioester dehydratase family. FabZ subfamily.</text>
</comment>
<organism evidence="17 18">
    <name type="scientific">candidate division LCP-89 bacterium B3_LCP</name>
    <dbReference type="NCBI Taxonomy" id="2012998"/>
    <lineage>
        <taxon>Bacteria</taxon>
        <taxon>Pseudomonadati</taxon>
        <taxon>Bacteria division LCP-89</taxon>
    </lineage>
</organism>
<evidence type="ECO:0000256" key="14">
    <source>
        <dbReference type="ARBA" id="ARBA00025049"/>
    </source>
</evidence>
<dbReference type="HAMAP" id="MF_00406">
    <property type="entry name" value="FabZ"/>
    <property type="match status" value="1"/>
</dbReference>
<dbReference type="Gene3D" id="3.30.1700.10">
    <property type="entry name" value="lpxc deacetylase, domain 2"/>
    <property type="match status" value="1"/>
</dbReference>
<feature type="active site" description="Proton donor" evidence="15">
    <location>
        <position position="290"/>
    </location>
</feature>
<evidence type="ECO:0000313" key="17">
    <source>
        <dbReference type="EMBL" id="TKJ39807.1"/>
    </source>
</evidence>
<comment type="catalytic activity">
    <reaction evidence="13 15">
        <text>a UDP-3-O-[(3R)-3-hydroxyacyl]-N-acetyl-alpha-D-glucosamine + H2O = a UDP-3-O-[(3R)-3-hydroxyacyl]-alpha-D-glucosamine + acetate</text>
        <dbReference type="Rhea" id="RHEA:67816"/>
        <dbReference type="ChEBI" id="CHEBI:15377"/>
        <dbReference type="ChEBI" id="CHEBI:30089"/>
        <dbReference type="ChEBI" id="CHEBI:137740"/>
        <dbReference type="ChEBI" id="CHEBI:173225"/>
        <dbReference type="EC" id="3.5.1.108"/>
    </reaction>
</comment>
<evidence type="ECO:0000256" key="9">
    <source>
        <dbReference type="ARBA" id="ARBA00022801"/>
    </source>
</evidence>
<dbReference type="NCBIfam" id="NF000582">
    <property type="entry name" value="PRK00006.1"/>
    <property type="match status" value="1"/>
</dbReference>
<dbReference type="Gene3D" id="3.30.230.20">
    <property type="entry name" value="lpxc deacetylase, domain 1"/>
    <property type="match status" value="1"/>
</dbReference>
<evidence type="ECO:0000256" key="11">
    <source>
        <dbReference type="ARBA" id="ARBA00023098"/>
    </source>
</evidence>
<dbReference type="GO" id="GO:0016020">
    <property type="term" value="C:membrane"/>
    <property type="evidence" value="ECO:0007669"/>
    <property type="project" value="GOC"/>
</dbReference>
<evidence type="ECO:0000256" key="12">
    <source>
        <dbReference type="ARBA" id="ARBA00023239"/>
    </source>
</evidence>
<dbReference type="InterPro" id="IPR020568">
    <property type="entry name" value="Ribosomal_Su5_D2-typ_SF"/>
</dbReference>
<dbReference type="AlphaFoldDB" id="A0A532UYI9"/>
<evidence type="ECO:0000256" key="8">
    <source>
        <dbReference type="ARBA" id="ARBA00022723"/>
    </source>
</evidence>
<evidence type="ECO:0000256" key="6">
    <source>
        <dbReference type="ARBA" id="ARBA00022516"/>
    </source>
</evidence>
<feature type="binding site" evidence="15">
    <location>
        <position position="263"/>
    </location>
    <ligand>
        <name>Zn(2+)</name>
        <dbReference type="ChEBI" id="CHEBI:29105"/>
    </ligand>
</feature>
<dbReference type="GO" id="GO:0019171">
    <property type="term" value="F:(3R)-hydroxyacyl-[acyl-carrier-protein] dehydratase activity"/>
    <property type="evidence" value="ECO:0007669"/>
    <property type="project" value="UniProtKB-EC"/>
</dbReference>
<sequence length="467" mass="51735">MVKKQRTIKGPISYSGIGLHTGEPCSLTFHPAPVGNGITFKRLDIANSPPLPAIIDNVVDISRGTIIGKDDITIHTVEHVIAALAGLEIDNVSINLTAGEPPVGDGSAMPFVEVLQKVGIEEQDAPKEYLEIEKTLIYHNEEQAIDLVVVPAPAFRVTYMVDYRNPALGTQYTSLYDLQEEFVKDFAGSRTFCFLSEVESLKDQGLIKGGNLDNAVIIVDRDVDDSEFDRLKSLFGLKGDVIRGESGILDNRELRFYNEPVRHKVIDLIGDLALLGFPIQGHVLAARAGHAAHVELVRLLKKEYEKKQIIRTYRGKTADDIIFDSTAIARILPHRYPFLLVDKIMDLSPGEKVIGIKCVTINEPFFQGHFPGYPIMPGVLVIEALGQAGGVLLLNSVEDPENKLVFFTGLDKVRFRKPVLPGDQLRLQVEMEFFRRGICRMIGKAFVDDTCVAEATMSAIVRNKEDM</sequence>
<evidence type="ECO:0000256" key="5">
    <source>
        <dbReference type="ARBA" id="ARBA00022490"/>
    </source>
</evidence>
<evidence type="ECO:0000256" key="16">
    <source>
        <dbReference type="HAMAP-Rule" id="MF_00406"/>
    </source>
</evidence>
<dbReference type="CDD" id="cd01288">
    <property type="entry name" value="FabZ"/>
    <property type="match status" value="1"/>
</dbReference>